<comment type="caution">
    <text evidence="1">The sequence shown here is derived from an EMBL/GenBank/DDBJ whole genome shotgun (WGS) entry which is preliminary data.</text>
</comment>
<sequence length="159" mass="17715">MPRPDITVNLFSAFYGAASARRRIWPAVFLLPFQVCIPDVATARSVPVAACRRVNSPASFLRSTRHHYACSALPYHSASYSLEQVGGCSAHVRELWPAIRSPLDGFVRLQIVWSLWCECTDFLCSRRRVSVCITLTNTRPLMVAAGDDILCLVTWESGL</sequence>
<organism evidence="1 2">
    <name type="scientific">Lactarius akahatsu</name>
    <dbReference type="NCBI Taxonomy" id="416441"/>
    <lineage>
        <taxon>Eukaryota</taxon>
        <taxon>Fungi</taxon>
        <taxon>Dikarya</taxon>
        <taxon>Basidiomycota</taxon>
        <taxon>Agaricomycotina</taxon>
        <taxon>Agaricomycetes</taxon>
        <taxon>Russulales</taxon>
        <taxon>Russulaceae</taxon>
        <taxon>Lactarius</taxon>
    </lineage>
</organism>
<dbReference type="EMBL" id="JAKELL010000008">
    <property type="protein sequence ID" value="KAH8996775.1"/>
    <property type="molecule type" value="Genomic_DNA"/>
</dbReference>
<keyword evidence="2" id="KW-1185">Reference proteome</keyword>
<dbReference type="Proteomes" id="UP001201163">
    <property type="component" value="Unassembled WGS sequence"/>
</dbReference>
<accession>A0AAD4QG70</accession>
<evidence type="ECO:0000313" key="1">
    <source>
        <dbReference type="EMBL" id="KAH8996775.1"/>
    </source>
</evidence>
<reference evidence="1" key="1">
    <citation type="submission" date="2022-01" db="EMBL/GenBank/DDBJ databases">
        <title>Comparative genomics reveals a dynamic genome evolution in the ectomycorrhizal milk-cap (Lactarius) mushrooms.</title>
        <authorList>
            <consortium name="DOE Joint Genome Institute"/>
            <person name="Lebreton A."/>
            <person name="Tang N."/>
            <person name="Kuo A."/>
            <person name="LaButti K."/>
            <person name="Drula E."/>
            <person name="Barry K."/>
            <person name="Clum A."/>
            <person name="Lipzen A."/>
            <person name="Mousain D."/>
            <person name="Ng V."/>
            <person name="Wang R."/>
            <person name="Wang X."/>
            <person name="Dai Y."/>
            <person name="Henrissat B."/>
            <person name="Grigoriev I.V."/>
            <person name="Guerin-Laguette A."/>
            <person name="Yu F."/>
            <person name="Martin F.M."/>
        </authorList>
    </citation>
    <scope>NUCLEOTIDE SEQUENCE</scope>
    <source>
        <strain evidence="1">QP</strain>
    </source>
</reference>
<gene>
    <name evidence="1" type="ORF">EDB92DRAFT_1526001</name>
</gene>
<evidence type="ECO:0000313" key="2">
    <source>
        <dbReference type="Proteomes" id="UP001201163"/>
    </source>
</evidence>
<name>A0AAD4QG70_9AGAM</name>
<proteinExistence type="predicted"/>
<dbReference type="AlphaFoldDB" id="A0AAD4QG70"/>
<protein>
    <submittedName>
        <fullName evidence="1">Uncharacterized protein</fullName>
    </submittedName>
</protein>